<accession>A0A834WZ60</accession>
<dbReference type="EMBL" id="JAAIUW010000004">
    <property type="protein sequence ID" value="KAF7835312.1"/>
    <property type="molecule type" value="Genomic_DNA"/>
</dbReference>
<name>A0A834WZ60_9FABA</name>
<protein>
    <submittedName>
        <fullName evidence="1">Uncharacterized protein</fullName>
    </submittedName>
</protein>
<organism evidence="1 3">
    <name type="scientific">Senna tora</name>
    <dbReference type="NCBI Taxonomy" id="362788"/>
    <lineage>
        <taxon>Eukaryota</taxon>
        <taxon>Viridiplantae</taxon>
        <taxon>Streptophyta</taxon>
        <taxon>Embryophyta</taxon>
        <taxon>Tracheophyta</taxon>
        <taxon>Spermatophyta</taxon>
        <taxon>Magnoliopsida</taxon>
        <taxon>eudicotyledons</taxon>
        <taxon>Gunneridae</taxon>
        <taxon>Pentapetalae</taxon>
        <taxon>rosids</taxon>
        <taxon>fabids</taxon>
        <taxon>Fabales</taxon>
        <taxon>Fabaceae</taxon>
        <taxon>Caesalpinioideae</taxon>
        <taxon>Cassia clade</taxon>
        <taxon>Senna</taxon>
    </lineage>
</organism>
<gene>
    <name evidence="1" type="ORF">G2W53_010171</name>
    <name evidence="2" type="ORF">G2W53_010174</name>
</gene>
<keyword evidence="3" id="KW-1185">Reference proteome</keyword>
<sequence length="42" mass="5096">MRDHGLTDVFDHSGAADKTYYKFWYENFVDLLDNILVQWELE</sequence>
<evidence type="ECO:0000313" key="2">
    <source>
        <dbReference type="EMBL" id="KAF7835315.1"/>
    </source>
</evidence>
<comment type="caution">
    <text evidence="1">The sequence shown here is derived from an EMBL/GenBank/DDBJ whole genome shotgun (WGS) entry which is preliminary data.</text>
</comment>
<evidence type="ECO:0000313" key="1">
    <source>
        <dbReference type="EMBL" id="KAF7835312.1"/>
    </source>
</evidence>
<dbReference type="AlphaFoldDB" id="A0A834WZ60"/>
<dbReference type="EMBL" id="JAAIUW010000004">
    <property type="protein sequence ID" value="KAF7835315.1"/>
    <property type="molecule type" value="Genomic_DNA"/>
</dbReference>
<evidence type="ECO:0000313" key="3">
    <source>
        <dbReference type="Proteomes" id="UP000634136"/>
    </source>
</evidence>
<reference evidence="1" key="1">
    <citation type="submission" date="2020-09" db="EMBL/GenBank/DDBJ databases">
        <title>Genome-Enabled Discovery of Anthraquinone Biosynthesis in Senna tora.</title>
        <authorList>
            <person name="Kang S.-H."/>
            <person name="Pandey R.P."/>
            <person name="Lee C.-M."/>
            <person name="Sim J.-S."/>
            <person name="Jeong J.-T."/>
            <person name="Choi B.-S."/>
            <person name="Jung M."/>
            <person name="Ginzburg D."/>
            <person name="Zhao K."/>
            <person name="Won S.Y."/>
            <person name="Oh T.-J."/>
            <person name="Yu Y."/>
            <person name="Kim N.-H."/>
            <person name="Lee O.R."/>
            <person name="Lee T.-H."/>
            <person name="Bashyal P."/>
            <person name="Kim T.-S."/>
            <person name="Lee W.-H."/>
            <person name="Kawkins C."/>
            <person name="Kim C.-K."/>
            <person name="Kim J.S."/>
            <person name="Ahn B.O."/>
            <person name="Rhee S.Y."/>
            <person name="Sohng J.K."/>
        </authorList>
    </citation>
    <scope>NUCLEOTIDE SEQUENCE</scope>
    <source>
        <tissue evidence="1">Leaf</tissue>
    </source>
</reference>
<proteinExistence type="predicted"/>
<dbReference type="Proteomes" id="UP000634136">
    <property type="component" value="Unassembled WGS sequence"/>
</dbReference>